<gene>
    <name evidence="2" type="ORF">IAB04_03695</name>
</gene>
<dbReference type="Gene3D" id="2.20.180.10">
    <property type="entry name" value="putative fmn-dependent nitroreductase like domains"/>
    <property type="match status" value="1"/>
</dbReference>
<sequence length="185" mass="20278">MQVKDAIISRRSIRKFKPDLPSYAVLKEFVNLGRLSASAANMQPLKFAILEDAAKQIFPHVKWAGYLPDWNPAPEDAPPAYIAVFGDTAIKNQFETDAGAAIQNILLGAVDSGLAACWLGAIDRPALKALLGFGDQYQLLYLVAIGYPAQESIMFDTADSIKYTMDERGTVHVPKRPLSEVLLDL</sequence>
<dbReference type="SUPFAM" id="SSF55469">
    <property type="entry name" value="FMN-dependent nitroreductase-like"/>
    <property type="match status" value="1"/>
</dbReference>
<organism evidence="2 3">
    <name type="scientific">Candidatus Avimonoglobus intestinipullorum</name>
    <dbReference type="NCBI Taxonomy" id="2840699"/>
    <lineage>
        <taxon>Bacteria</taxon>
        <taxon>Bacillati</taxon>
        <taxon>Bacillota</taxon>
        <taxon>Clostridia</taxon>
        <taxon>Eubacteriales</taxon>
        <taxon>Candidatus Avimonoglobus</taxon>
    </lineage>
</organism>
<evidence type="ECO:0000313" key="2">
    <source>
        <dbReference type="EMBL" id="HIU48441.1"/>
    </source>
</evidence>
<dbReference type="Proteomes" id="UP000824111">
    <property type="component" value="Unassembled WGS sequence"/>
</dbReference>
<comment type="caution">
    <text evidence="2">The sequence shown here is derived from an EMBL/GenBank/DDBJ whole genome shotgun (WGS) entry which is preliminary data.</text>
</comment>
<dbReference type="EMBL" id="DVND01000097">
    <property type="protein sequence ID" value="HIU48441.1"/>
    <property type="molecule type" value="Genomic_DNA"/>
</dbReference>
<accession>A0A9D1S683</accession>
<evidence type="ECO:0000313" key="3">
    <source>
        <dbReference type="Proteomes" id="UP000824111"/>
    </source>
</evidence>
<reference evidence="2" key="2">
    <citation type="journal article" date="2021" name="PeerJ">
        <title>Extensive microbial diversity within the chicken gut microbiome revealed by metagenomics and culture.</title>
        <authorList>
            <person name="Gilroy R."/>
            <person name="Ravi A."/>
            <person name="Getino M."/>
            <person name="Pursley I."/>
            <person name="Horton D.L."/>
            <person name="Alikhan N.F."/>
            <person name="Baker D."/>
            <person name="Gharbi K."/>
            <person name="Hall N."/>
            <person name="Watson M."/>
            <person name="Adriaenssens E.M."/>
            <person name="Foster-Nyarko E."/>
            <person name="Jarju S."/>
            <person name="Secka A."/>
            <person name="Antonio M."/>
            <person name="Oren A."/>
            <person name="Chaudhuri R.R."/>
            <person name="La Ragione R."/>
            <person name="Hildebrand F."/>
            <person name="Pallen M.J."/>
        </authorList>
    </citation>
    <scope>NUCLEOTIDE SEQUENCE</scope>
    <source>
        <strain evidence="2">ChiSjej4B22-9803</strain>
    </source>
</reference>
<proteinExistence type="predicted"/>
<dbReference type="InterPro" id="IPR023312">
    <property type="entry name" value="Put_nitroreductase_C_bac"/>
</dbReference>
<dbReference type="PANTHER" id="PTHR23026:SF123">
    <property type="entry name" value="NAD(P)H NITROREDUCTASE RV3131-RELATED"/>
    <property type="match status" value="1"/>
</dbReference>
<reference evidence="2" key="1">
    <citation type="submission" date="2020-10" db="EMBL/GenBank/DDBJ databases">
        <authorList>
            <person name="Gilroy R."/>
        </authorList>
    </citation>
    <scope>NUCLEOTIDE SEQUENCE</scope>
    <source>
        <strain evidence="2">ChiSjej4B22-9803</strain>
    </source>
</reference>
<dbReference type="Gene3D" id="3.40.109.10">
    <property type="entry name" value="NADH Oxidase"/>
    <property type="match status" value="1"/>
</dbReference>
<name>A0A9D1S683_9FIRM</name>
<dbReference type="GO" id="GO:0016491">
    <property type="term" value="F:oxidoreductase activity"/>
    <property type="evidence" value="ECO:0007669"/>
    <property type="project" value="InterPro"/>
</dbReference>
<dbReference type="PANTHER" id="PTHR23026">
    <property type="entry name" value="NADPH NITROREDUCTASE"/>
    <property type="match status" value="1"/>
</dbReference>
<feature type="domain" description="Nitroreductase" evidence="1">
    <location>
        <begin position="8"/>
        <end position="147"/>
    </location>
</feature>
<dbReference type="InterPro" id="IPR000415">
    <property type="entry name" value="Nitroreductase-like"/>
</dbReference>
<protein>
    <submittedName>
        <fullName evidence="2">Nitroreductase family protein</fullName>
    </submittedName>
</protein>
<dbReference type="AlphaFoldDB" id="A0A9D1S683"/>
<dbReference type="InterPro" id="IPR050627">
    <property type="entry name" value="Nitroreductase/BluB"/>
</dbReference>
<dbReference type="Pfam" id="PF00881">
    <property type="entry name" value="Nitroreductase"/>
    <property type="match status" value="1"/>
</dbReference>
<dbReference type="InterPro" id="IPR029479">
    <property type="entry name" value="Nitroreductase"/>
</dbReference>
<dbReference type="CDD" id="cd02062">
    <property type="entry name" value="Nitro_FMN_reductase"/>
    <property type="match status" value="1"/>
</dbReference>
<evidence type="ECO:0000259" key="1">
    <source>
        <dbReference type="Pfam" id="PF00881"/>
    </source>
</evidence>